<name>A0A7W6CPV8_9HYPH</name>
<evidence type="ECO:0000256" key="1">
    <source>
        <dbReference type="ARBA" id="ARBA00004651"/>
    </source>
</evidence>
<evidence type="ECO:0000256" key="5">
    <source>
        <dbReference type="ARBA" id="ARBA00023136"/>
    </source>
</evidence>
<dbReference type="AlphaFoldDB" id="A0A7W6CPV8"/>
<comment type="caution">
    <text evidence="7">The sequence shown here is derived from an EMBL/GenBank/DDBJ whole genome shotgun (WGS) entry which is preliminary data.</text>
</comment>
<feature type="transmembrane region" description="Helical" evidence="6">
    <location>
        <begin position="184"/>
        <end position="208"/>
    </location>
</feature>
<keyword evidence="3 6" id="KW-0812">Transmembrane</keyword>
<dbReference type="PANTHER" id="PTHR30250:SF11">
    <property type="entry name" value="O-ANTIGEN TRANSPORTER-RELATED"/>
    <property type="match status" value="1"/>
</dbReference>
<feature type="transmembrane region" description="Helical" evidence="6">
    <location>
        <begin position="371"/>
        <end position="394"/>
    </location>
</feature>
<evidence type="ECO:0000313" key="8">
    <source>
        <dbReference type="Proteomes" id="UP000582090"/>
    </source>
</evidence>
<protein>
    <submittedName>
        <fullName evidence="7">O-antigen/teichoic acid export membrane protein</fullName>
    </submittedName>
</protein>
<evidence type="ECO:0000256" key="3">
    <source>
        <dbReference type="ARBA" id="ARBA00022692"/>
    </source>
</evidence>
<feature type="transmembrane region" description="Helical" evidence="6">
    <location>
        <begin position="309"/>
        <end position="332"/>
    </location>
</feature>
<keyword evidence="2" id="KW-1003">Cell membrane</keyword>
<feature type="transmembrane region" description="Helical" evidence="6">
    <location>
        <begin position="157"/>
        <end position="178"/>
    </location>
</feature>
<reference evidence="7 8" key="1">
    <citation type="submission" date="2020-08" db="EMBL/GenBank/DDBJ databases">
        <title>Genomic Encyclopedia of Type Strains, Phase IV (KMG-IV): sequencing the most valuable type-strain genomes for metagenomic binning, comparative biology and taxonomic classification.</title>
        <authorList>
            <person name="Goeker M."/>
        </authorList>
    </citation>
    <scope>NUCLEOTIDE SEQUENCE [LARGE SCALE GENOMIC DNA]</scope>
    <source>
        <strain evidence="7 8">DSM 26575</strain>
    </source>
</reference>
<evidence type="ECO:0000256" key="6">
    <source>
        <dbReference type="SAM" id="Phobius"/>
    </source>
</evidence>
<feature type="transmembrane region" description="Helical" evidence="6">
    <location>
        <begin position="103"/>
        <end position="124"/>
    </location>
</feature>
<feature type="transmembrane region" description="Helical" evidence="6">
    <location>
        <begin position="21"/>
        <end position="46"/>
    </location>
</feature>
<evidence type="ECO:0000313" key="7">
    <source>
        <dbReference type="EMBL" id="MBB3965010.1"/>
    </source>
</evidence>
<organism evidence="7 8">
    <name type="scientific">Rhizobium metallidurans</name>
    <dbReference type="NCBI Taxonomy" id="1265931"/>
    <lineage>
        <taxon>Bacteria</taxon>
        <taxon>Pseudomonadati</taxon>
        <taxon>Pseudomonadota</taxon>
        <taxon>Alphaproteobacteria</taxon>
        <taxon>Hyphomicrobiales</taxon>
        <taxon>Rhizobiaceae</taxon>
        <taxon>Rhizobium/Agrobacterium group</taxon>
        <taxon>Rhizobium</taxon>
    </lineage>
</organism>
<gene>
    <name evidence="7" type="ORF">GGQ67_002677</name>
</gene>
<dbReference type="PANTHER" id="PTHR30250">
    <property type="entry name" value="PST FAMILY PREDICTED COLANIC ACID TRANSPORTER"/>
    <property type="match status" value="1"/>
</dbReference>
<sequence length="432" mass="44215">MRSGLPRWSKFSVGGRPRGSTNAALLIASFAIGQGSIFLAQTWLIHRGALDLLAAFATHFSFAILTLGIVDFGAPVVAARRISLAEDGARVEVARRCYWQASAVRLGIALLLSLAALVYAWLGGDGFSRAYIPAAVPALLLSAFNATGVFDGLGLSGISGLTGMLAYIASAIALVAVGTNLADAGVVLGSALSLGYAIAVGAQLAVLWRLGCSMRLAPVTGADCRTFAREGLGVLLASLPGQLSFRFQIVVCAAVLGQAGVGLFIYGRQIAAAASQVLEFVRRAHFPAMVRTLRPGGVTPRLVFEAQRLASLLAIVLALGLMLAGGACFLLLGGAFAQSGLVVALFSFGVLTGALTQTLAQAAQGLGRFRVVAAAAVLAMLVGFAASAGLGALFGLGGLAVAEVLTHVVGALVIRPSLFRRAEGRKTVRVSA</sequence>
<dbReference type="EMBL" id="JACIDW010000007">
    <property type="protein sequence ID" value="MBB3965010.1"/>
    <property type="molecule type" value="Genomic_DNA"/>
</dbReference>
<evidence type="ECO:0000256" key="2">
    <source>
        <dbReference type="ARBA" id="ARBA00022475"/>
    </source>
</evidence>
<keyword evidence="4 6" id="KW-1133">Transmembrane helix</keyword>
<feature type="transmembrane region" description="Helical" evidence="6">
    <location>
        <begin position="400"/>
        <end position="419"/>
    </location>
</feature>
<keyword evidence="5 6" id="KW-0472">Membrane</keyword>
<dbReference type="InterPro" id="IPR050833">
    <property type="entry name" value="Poly_Biosynth_Transport"/>
</dbReference>
<feature type="transmembrane region" description="Helical" evidence="6">
    <location>
        <begin position="338"/>
        <end position="359"/>
    </location>
</feature>
<evidence type="ECO:0000256" key="4">
    <source>
        <dbReference type="ARBA" id="ARBA00022989"/>
    </source>
</evidence>
<feature type="transmembrane region" description="Helical" evidence="6">
    <location>
        <begin position="52"/>
        <end position="74"/>
    </location>
</feature>
<accession>A0A7W6CPV8</accession>
<keyword evidence="8" id="KW-1185">Reference proteome</keyword>
<comment type="subcellular location">
    <subcellularLocation>
        <location evidence="1">Cell membrane</location>
        <topology evidence="1">Multi-pass membrane protein</topology>
    </subcellularLocation>
</comment>
<proteinExistence type="predicted"/>
<dbReference type="Proteomes" id="UP000582090">
    <property type="component" value="Unassembled WGS sequence"/>
</dbReference>
<dbReference type="RefSeq" id="WP_183900604.1">
    <property type="nucleotide sequence ID" value="NZ_JACIDW010000007.1"/>
</dbReference>
<dbReference type="GO" id="GO:0005886">
    <property type="term" value="C:plasma membrane"/>
    <property type="evidence" value="ECO:0007669"/>
    <property type="project" value="UniProtKB-SubCell"/>
</dbReference>